<dbReference type="Ensembl" id="ENSPMAT00000010009.1">
    <property type="protein sequence ID" value="ENSPMAP00000009965.1"/>
    <property type="gene ID" value="ENSPMAG00000009058.1"/>
</dbReference>
<evidence type="ECO:0000256" key="1">
    <source>
        <dbReference type="ARBA" id="ARBA00004127"/>
    </source>
</evidence>
<proteinExistence type="predicted"/>
<dbReference type="GeneTree" id="ENSGT00940000165254"/>
<keyword evidence="5" id="KW-1133">Transmembrane helix</keyword>
<keyword evidence="5" id="KW-0472">Membrane</keyword>
<feature type="transmembrane region" description="Helical" evidence="5">
    <location>
        <begin position="91"/>
        <end position="112"/>
    </location>
</feature>
<dbReference type="GO" id="GO:0030165">
    <property type="term" value="F:PDZ domain binding"/>
    <property type="evidence" value="ECO:0007669"/>
    <property type="project" value="TreeGrafter"/>
</dbReference>
<dbReference type="InterPro" id="IPR022141">
    <property type="entry name" value="ATP_Ca_trans_C"/>
</dbReference>
<comment type="subcellular location">
    <subcellularLocation>
        <location evidence="1">Endomembrane system</location>
        <topology evidence="1">Multi-pass membrane protein</topology>
    </subcellularLocation>
</comment>
<evidence type="ECO:0000256" key="2">
    <source>
        <dbReference type="ARBA" id="ARBA00022723"/>
    </source>
</evidence>
<dbReference type="GO" id="GO:0005388">
    <property type="term" value="F:P-type calcium transporter activity"/>
    <property type="evidence" value="ECO:0007669"/>
    <property type="project" value="InterPro"/>
</dbReference>
<dbReference type="OMA" id="TYSMADS"/>
<evidence type="ECO:0000259" key="7">
    <source>
        <dbReference type="Pfam" id="PF12424"/>
    </source>
</evidence>
<protein>
    <recommendedName>
        <fullName evidence="9">Cation-transporting P-type ATPase C-terminal domain-containing protein</fullName>
    </recommendedName>
</protein>
<evidence type="ECO:0000313" key="8">
    <source>
        <dbReference type="Ensembl" id="ENSPMAP00000009965.1"/>
    </source>
</evidence>
<dbReference type="GO" id="GO:0005886">
    <property type="term" value="C:plasma membrane"/>
    <property type="evidence" value="ECO:0007669"/>
    <property type="project" value="TreeGrafter"/>
</dbReference>
<dbReference type="SUPFAM" id="SSF81665">
    <property type="entry name" value="Calcium ATPase, transmembrane domain M"/>
    <property type="match status" value="1"/>
</dbReference>
<dbReference type="Pfam" id="PF12424">
    <property type="entry name" value="ATP_Ca_trans_C"/>
    <property type="match status" value="1"/>
</dbReference>
<reference evidence="8" key="1">
    <citation type="submission" date="2025-08" db="UniProtKB">
        <authorList>
            <consortium name="Ensembl"/>
        </authorList>
    </citation>
    <scope>IDENTIFICATION</scope>
</reference>
<feature type="region of interest" description="Disordered" evidence="4">
    <location>
        <begin position="123"/>
        <end position="149"/>
    </location>
</feature>
<evidence type="ECO:0000256" key="5">
    <source>
        <dbReference type="SAM" id="Phobius"/>
    </source>
</evidence>
<keyword evidence="3" id="KW-0460">Magnesium</keyword>
<evidence type="ECO:0000259" key="6">
    <source>
        <dbReference type="Pfam" id="PF00689"/>
    </source>
</evidence>
<evidence type="ECO:0000256" key="4">
    <source>
        <dbReference type="SAM" id="MobiDB-lite"/>
    </source>
</evidence>
<dbReference type="GO" id="GO:0051480">
    <property type="term" value="P:regulation of cytosolic calcium ion concentration"/>
    <property type="evidence" value="ECO:0007669"/>
    <property type="project" value="TreeGrafter"/>
</dbReference>
<dbReference type="HOGENOM" id="CLU_1197282_0_0_1"/>
<keyword evidence="2" id="KW-0479">Metal-binding</keyword>
<feature type="transmembrane region" description="Helical" evidence="5">
    <location>
        <begin position="22"/>
        <end position="39"/>
    </location>
</feature>
<reference evidence="8" key="2">
    <citation type="submission" date="2025-09" db="UniProtKB">
        <authorList>
            <consortium name="Ensembl"/>
        </authorList>
    </citation>
    <scope>IDENTIFICATION</scope>
</reference>
<dbReference type="InterPro" id="IPR006068">
    <property type="entry name" value="ATPase_P-typ_cation-transptr_C"/>
</dbReference>
<dbReference type="PANTHER" id="PTHR24093:SF369">
    <property type="entry name" value="CALCIUM-TRANSPORTING ATPASE"/>
    <property type="match status" value="1"/>
</dbReference>
<dbReference type="GO" id="GO:0046872">
    <property type="term" value="F:metal ion binding"/>
    <property type="evidence" value="ECO:0007669"/>
    <property type="project" value="UniProtKB-KW"/>
</dbReference>
<dbReference type="Pfam" id="PF00689">
    <property type="entry name" value="Cation_ATPase_C"/>
    <property type="match status" value="1"/>
</dbReference>
<organism evidence="8">
    <name type="scientific">Petromyzon marinus</name>
    <name type="common">Sea lamprey</name>
    <dbReference type="NCBI Taxonomy" id="7757"/>
    <lineage>
        <taxon>Eukaryota</taxon>
        <taxon>Metazoa</taxon>
        <taxon>Chordata</taxon>
        <taxon>Craniata</taxon>
        <taxon>Vertebrata</taxon>
        <taxon>Cyclostomata</taxon>
        <taxon>Hyperoartia</taxon>
        <taxon>Petromyzontiformes</taxon>
        <taxon>Petromyzontidae</taxon>
        <taxon>Petromyzon</taxon>
    </lineage>
</organism>
<keyword evidence="5" id="KW-0812">Transmembrane</keyword>
<dbReference type="PANTHER" id="PTHR24093">
    <property type="entry name" value="CATION TRANSPORTING ATPASE"/>
    <property type="match status" value="1"/>
</dbReference>
<name>S4RXM4_PETMA</name>
<dbReference type="GO" id="GO:0012505">
    <property type="term" value="C:endomembrane system"/>
    <property type="evidence" value="ECO:0007669"/>
    <property type="project" value="UniProtKB-SubCell"/>
</dbReference>
<evidence type="ECO:0008006" key="9">
    <source>
        <dbReference type="Google" id="ProtNLM"/>
    </source>
</evidence>
<evidence type="ECO:0000256" key="3">
    <source>
        <dbReference type="ARBA" id="ARBA00022842"/>
    </source>
</evidence>
<feature type="domain" description="Plasma membrane calcium transporting P-type ATPase C-terminal" evidence="7">
    <location>
        <begin position="156"/>
        <end position="201"/>
    </location>
</feature>
<dbReference type="STRING" id="7757.ENSPMAP00000009965"/>
<dbReference type="Gene3D" id="1.20.1110.10">
    <property type="entry name" value="Calcium-transporting ATPase, transmembrane domain"/>
    <property type="match status" value="1"/>
</dbReference>
<dbReference type="InterPro" id="IPR023298">
    <property type="entry name" value="ATPase_P-typ_TM_dom_sf"/>
</dbReference>
<feature type="domain" description="Cation-transporting P-type ATPase C-terminal" evidence="6">
    <location>
        <begin position="19"/>
        <end position="109"/>
    </location>
</feature>
<accession>S4RXM4</accession>
<dbReference type="AlphaFoldDB" id="S4RXM4"/>
<sequence>GEVVLDVDSGRHAPLHAPPSEHYTVVFNTFVMMQLFNEINARKIHGERNVFDGIFRNPIFCIIIVGTFFVQVFIIQFGGKPFSCASLSLEQWLWCIFLGVGELLWGQLIATIPSCRLPSLKRAAAGDEPSEPGWAGPTREQEQEEMDQAEQELRRGQILWFRSTNRIKTQIHVVRAFRSSLFEGFQSPDLNASIHEFMSMPTYSMADSYTDLPLAVEQDQAATAAAPTHSFE</sequence>
<feature type="transmembrane region" description="Helical" evidence="5">
    <location>
        <begin position="59"/>
        <end position="79"/>
    </location>
</feature>